<geneLocation type="mitochondrion" evidence="1"/>
<dbReference type="Proteomes" id="UP000290189">
    <property type="component" value="Unassembled WGS sequence"/>
</dbReference>
<reference evidence="1 2" key="1">
    <citation type="submission" date="2018-03" db="EMBL/GenBank/DDBJ databases">
        <authorList>
            <person name="Fogelqvist J."/>
        </authorList>
    </citation>
    <scope>NUCLEOTIDE SEQUENCE [LARGE SCALE GENOMIC DNA]</scope>
</reference>
<proteinExistence type="predicted"/>
<sequence>MDLAAVLYEDADAFGVEHFFELARTATDLSVDRFDQFHNEFRGQPSITMDVFVQMLTTYLSEQNMIDLMHLATDAHNRSLRFEGLSTEWIDLVESIFDELDVGMQYYLSSSELAILSCAIARGRLADWHDALANAFHLLDACTHRPHAKRSRLTRRGLKTLLKRYKATVPGLRDADNALKSLTERWHAAGFGDVSMVQLAISRANPVAKDIPTNRREGLSALLLSELGNRDASSLLSPTAPGYPQALFRLALTVFLQFSQDAGYSIAYRNASDLLADPVLRCISQALINYECLGNEVVTFLAKQFDDASDTTPIDDLVGNAVWIPVETSSSSK</sequence>
<protein>
    <submittedName>
        <fullName evidence="1">Uncharacterized protein</fullName>
    </submittedName>
</protein>
<evidence type="ECO:0000313" key="1">
    <source>
        <dbReference type="EMBL" id="SPQ93793.1"/>
    </source>
</evidence>
<organism evidence="1 2">
    <name type="scientific">Plasmodiophora brassicae</name>
    <name type="common">Clubroot disease agent</name>
    <dbReference type="NCBI Taxonomy" id="37360"/>
    <lineage>
        <taxon>Eukaryota</taxon>
        <taxon>Sar</taxon>
        <taxon>Rhizaria</taxon>
        <taxon>Endomyxa</taxon>
        <taxon>Phytomyxea</taxon>
        <taxon>Plasmodiophorida</taxon>
        <taxon>Plasmodiophoridae</taxon>
        <taxon>Plasmodiophora</taxon>
    </lineage>
</organism>
<dbReference type="AlphaFoldDB" id="A0A3P3Y0T9"/>
<keyword evidence="1" id="KW-0496">Mitochondrion</keyword>
<dbReference type="EMBL" id="OVEO01000002">
    <property type="protein sequence ID" value="SPQ93793.1"/>
    <property type="molecule type" value="Genomic_DNA"/>
</dbReference>
<name>A0A3P3Y0T9_PLABS</name>
<gene>
    <name evidence="1" type="ORF">PLBR_LOCUS1008</name>
</gene>
<evidence type="ECO:0000313" key="2">
    <source>
        <dbReference type="Proteomes" id="UP000290189"/>
    </source>
</evidence>
<accession>A0A3P3Y0T9</accession>